<evidence type="ECO:0000313" key="3">
    <source>
        <dbReference type="Proteomes" id="UP000199620"/>
    </source>
</evidence>
<proteinExistence type="predicted"/>
<dbReference type="Proteomes" id="UP000199620">
    <property type="component" value="Chromosome I"/>
</dbReference>
<evidence type="ECO:0000313" key="1">
    <source>
        <dbReference type="EMBL" id="KAA2226753.1"/>
    </source>
</evidence>
<sequence>MQPRSESLFHFTKTMDVLQSILINGFWPRYCIEDVQWQNYPDVDFVAFPMVCFCDIPISRISDHVKFYGKFGLGLTKEWAIKNNLNPVFYFAKSNELHNSFQKIINLLEPLKEPEKTKRATDVRHILAHSKPIKGRMLVNGKHLNKDFYQESEWRYVPKHEKAPNLLRMKDHETSVEKYNEMTRTSCLVKFEPKDVQYIFVPADQDIPEIIDFITSKLSNFSARDLKILTSRVTSLENINRDM</sequence>
<dbReference type="OrthoDB" id="680500at2"/>
<dbReference type="Pfam" id="PF10899">
    <property type="entry name" value="AbiGi"/>
    <property type="match status" value="1"/>
</dbReference>
<dbReference type="RefSeq" id="WP_090290936.1">
    <property type="nucleotide sequence ID" value="NZ_BMNU01000015.1"/>
</dbReference>
<name>A0A5B2UIU6_9PSED</name>
<evidence type="ECO:0000313" key="4">
    <source>
        <dbReference type="Proteomes" id="UP000325296"/>
    </source>
</evidence>
<dbReference type="AlphaFoldDB" id="A0A5B2UIU6"/>
<reference evidence="1 4" key="2">
    <citation type="submission" date="2019-09" db="EMBL/GenBank/DDBJ databases">
        <title>Draft genome sequence of Pseudomonas brenneri CCUG 51514(T).</title>
        <authorList>
            <person name="Tunovic T."/>
            <person name="Pineiro-Iglesias B."/>
            <person name="Unosson C."/>
            <person name="Inganas E."/>
            <person name="Ohlen M."/>
            <person name="Cardew S."/>
            <person name="Jensie-Markopoulos S."/>
            <person name="Salva-Serra F."/>
            <person name="Jaen-Luchoro D."/>
            <person name="Svensson-Stadler L."/>
            <person name="Chun J."/>
            <person name="Moore E."/>
        </authorList>
    </citation>
    <scope>NUCLEOTIDE SEQUENCE [LARGE SCALE GENOMIC DNA]</scope>
    <source>
        <strain evidence="1 4">CCUG 51514</strain>
    </source>
</reference>
<dbReference type="InterPro" id="IPR021223">
    <property type="entry name" value="AbiGi"/>
</dbReference>
<gene>
    <name evidence="1" type="ORF">F1720_25100</name>
    <name evidence="2" type="ORF">SAMN04490181_1347</name>
</gene>
<dbReference type="EMBL" id="LT629800">
    <property type="protein sequence ID" value="SDU90702.1"/>
    <property type="molecule type" value="Genomic_DNA"/>
</dbReference>
<evidence type="ECO:0000313" key="2">
    <source>
        <dbReference type="EMBL" id="SDU90702.1"/>
    </source>
</evidence>
<dbReference type="Proteomes" id="UP000325296">
    <property type="component" value="Unassembled WGS sequence"/>
</dbReference>
<organism evidence="1 4">
    <name type="scientific">Pseudomonas brenneri</name>
    <dbReference type="NCBI Taxonomy" id="129817"/>
    <lineage>
        <taxon>Bacteria</taxon>
        <taxon>Pseudomonadati</taxon>
        <taxon>Pseudomonadota</taxon>
        <taxon>Gammaproteobacteria</taxon>
        <taxon>Pseudomonadales</taxon>
        <taxon>Pseudomonadaceae</taxon>
        <taxon>Pseudomonas</taxon>
    </lineage>
</organism>
<dbReference type="EMBL" id="VUOL01000019">
    <property type="protein sequence ID" value="KAA2226753.1"/>
    <property type="molecule type" value="Genomic_DNA"/>
</dbReference>
<keyword evidence="3" id="KW-1185">Reference proteome</keyword>
<reference evidence="2 3" key="1">
    <citation type="submission" date="2016-10" db="EMBL/GenBank/DDBJ databases">
        <authorList>
            <person name="Varghese N."/>
            <person name="Submissions S."/>
        </authorList>
    </citation>
    <scope>NUCLEOTIDE SEQUENCE [LARGE SCALE GENOMIC DNA]</scope>
    <source>
        <strain evidence="2 3">BS2771</strain>
    </source>
</reference>
<protein>
    <submittedName>
        <fullName evidence="2">Abortive phage resistance protein AbiGi, antitoxin</fullName>
    </submittedName>
</protein>
<accession>A0A5B2UIU6</accession>